<evidence type="ECO:0000256" key="1">
    <source>
        <dbReference type="SAM" id="MobiDB-lite"/>
    </source>
</evidence>
<evidence type="ECO:0000313" key="4">
    <source>
        <dbReference type="Proteomes" id="UP000007494"/>
    </source>
</evidence>
<keyword evidence="4" id="KW-1185">Reference proteome</keyword>
<feature type="region of interest" description="Disordered" evidence="1">
    <location>
        <begin position="42"/>
        <end position="68"/>
    </location>
</feature>
<dbReference type="InParanoid" id="F0VLC9"/>
<dbReference type="Proteomes" id="UP000007494">
    <property type="component" value="Chromosome X"/>
</dbReference>
<feature type="compositionally biased region" description="Basic and acidic residues" evidence="1">
    <location>
        <begin position="344"/>
        <end position="361"/>
    </location>
</feature>
<dbReference type="OrthoDB" id="330331at2759"/>
<feature type="region of interest" description="Disordered" evidence="1">
    <location>
        <begin position="1059"/>
        <end position="1086"/>
    </location>
</feature>
<proteinExistence type="predicted"/>
<feature type="compositionally biased region" description="Basic and acidic residues" evidence="1">
    <location>
        <begin position="432"/>
        <end position="442"/>
    </location>
</feature>
<dbReference type="RefSeq" id="XP_003884909.1">
    <property type="nucleotide sequence ID" value="XM_003884860.1"/>
</dbReference>
<sequence length="1574" mass="169150">MRLSGVRFPRCRRTCAHTEPLPLWRKNICDWSRRGDVLKAPRGAAEEAKSLPPGPNLPGGGATQTGPASCLDREFHAADSLQLVLPEYIGGRERELFAFDSPKLRFGQCPKCRLLRRWLGGPVPVSPANLEVGNSPIKAPVRSSDLSVGRNPGICRFSTVASVRRSGPGRPSPELASPDEAAFSADLTLSTPADSCDVLSNAHEECTDPGSKWSSLLTAETFTKDNRSEDVQNAAMAPPHGCRGPGPLTMLQHQGRDAGVTQGEETGQSFEGNTLDTTLALSDVCDRILSSEEEAARLLILEGADLDARVGGFEGAWQVVRRLAEQPSRIQSPSTPGSQQARKAFQDSRPTGDKPSSETDGHCTAPTTSAVVNPAVVSRTPSDPARLEDDWQWPERERSGCWQHVAQHVFTLSPFLPVAPAQVSSGTGTRPTAREASDRSPRATENVAGEVDTFGCGPTRGTEWSRSQTDHQVLLPLASASSRLLNMSLGLPPGQVVFSLLPENADATNASRSGWGFPEAPHPREDGARSRRVVGPSADGGTAGICERLLLPIVYRAGHGAAHKDTATPDAPAAKEHRCSGSLPLEREANSEGLSPTVFCYPIFSRGSSLHSILPYVTKGRTGPQTRHPTLWREARGEPLGMHVSPGRLRDSSVPTPMSSRPRCNGDDFLGPVLQRRSCLEPAENLFLLFAFSSLPASFSGLPASLNAPGRSYPDTGHGPVVRSCARGLALRQAEDAFGGTGTSQASPQFPELVRQLLRQVLPSLPSLHPHLLLDVLSSSLRLSRLSAALQSTVDRGVQSGEARPAQRRSRGGSLAPCPSDFLVVLEALLPRLLALAAPQQSEGQHQDVELWERAGNGREFAETDNGTNAASLRSAEGEDRPALPLKSLVTFISILNTRGNFRLPEQFGDAITTLTDYCCARLQKLFPVDVTNLVCALSPKHDAQHAAASDEFSLFLLAKFIQERPDQLKPEWLALVIEAYTRAGLEDSMFYEALSEQVKRQFSAFTTPELVTILSGFQKVRFRDQALLTLAYASLEEGARRQMGASALLTSATDRGVTSDTVGAGSSAGRGGPWREAGLPPGAEHRHACASLKSSGEALRLPSRSVVEMAINTAGLLDVTEVPLQALWRLYVKHLRTEVTALERRPVGASRRRALIHDVSALLPQMVLQQPEEAAELIDIWLRICEPVCSGELKQRFGAPAQRHRLLCEAHELGLLAPMPASKTRTEKLKQLDEALQRTTAQNDRGDSWAPESSTFHVDVASALLSLNVRYEAEVRVAKLFILDLIVALPGDWAREAQLASPRETASAEATAISEREGQDPEARGLELPRRDEFRSPERLGVVESVPPDHTHTDHAAESQVAEWRALSASPGVQAVASSLCGSPREAKADYSVLNATVPDCPGEASNSHQGHAGRPGGLRLAGQQPKRTHAAASPSLRTTGASTLEAPGKRRPPGDSGSVQASPPIGEVLESRGAASGGCSDYTHASFLANVSGAPIHGDCQGLGDAPFGGPGRARRSVEAAWRPGHAEHTCSAVPELHASPYAREVEREIEDPWSVKERKKTELPFEIPSGW</sequence>
<reference evidence="2" key="1">
    <citation type="submission" date="2011-02" db="EMBL/GenBank/DDBJ databases">
        <authorList>
            <person name="Aslett M."/>
        </authorList>
    </citation>
    <scope>NUCLEOTIDE SEQUENCE</scope>
    <source>
        <strain evidence="2">Liverpool</strain>
    </source>
</reference>
<organism evidence="2 4">
    <name type="scientific">Neospora caninum (strain Liverpool)</name>
    <dbReference type="NCBI Taxonomy" id="572307"/>
    <lineage>
        <taxon>Eukaryota</taxon>
        <taxon>Sar</taxon>
        <taxon>Alveolata</taxon>
        <taxon>Apicomplexa</taxon>
        <taxon>Conoidasida</taxon>
        <taxon>Coccidia</taxon>
        <taxon>Eucoccidiorida</taxon>
        <taxon>Eimeriorina</taxon>
        <taxon>Sarcocystidae</taxon>
        <taxon>Neospora</taxon>
    </lineage>
</organism>
<feature type="compositionally biased region" description="Basic and acidic residues" evidence="1">
    <location>
        <begin position="1315"/>
        <end position="1339"/>
    </location>
</feature>
<evidence type="ECO:0000313" key="2">
    <source>
        <dbReference type="EMBL" id="CBZ54881.1"/>
    </source>
</evidence>
<dbReference type="EMBL" id="LN714485">
    <property type="protein sequence ID" value="CEL69603.1"/>
    <property type="molecule type" value="Genomic_DNA"/>
</dbReference>
<feature type="region of interest" description="Disordered" evidence="1">
    <location>
        <begin position="794"/>
        <end position="814"/>
    </location>
</feature>
<feature type="region of interest" description="Disordered" evidence="1">
    <location>
        <begin position="510"/>
        <end position="538"/>
    </location>
</feature>
<name>F0VLC9_NEOCL</name>
<feature type="compositionally biased region" description="Low complexity" evidence="1">
    <location>
        <begin position="1304"/>
        <end position="1314"/>
    </location>
</feature>
<dbReference type="eggNOG" id="ENOG502SVFD">
    <property type="taxonomic scope" value="Eukaryota"/>
</dbReference>
<feature type="compositionally biased region" description="Polar residues" evidence="1">
    <location>
        <begin position="328"/>
        <end position="341"/>
    </location>
</feature>
<reference evidence="3" key="4">
    <citation type="journal article" date="2015" name="PLoS ONE">
        <title>Comprehensive Evaluation of Toxoplasma gondii VEG and Neospora caninum LIV Genomes with Tachyzoite Stage Transcriptome and Proteome Defines Novel Transcript Features.</title>
        <authorList>
            <person name="Ramaprasad A."/>
            <person name="Mourier T."/>
            <person name="Naeem R."/>
            <person name="Malas T.B."/>
            <person name="Moussa E."/>
            <person name="Panigrahi A."/>
            <person name="Vermont S.J."/>
            <person name="Otto T.D."/>
            <person name="Wastling J."/>
            <person name="Pain A."/>
        </authorList>
    </citation>
    <scope>NUCLEOTIDE SEQUENCE</scope>
    <source>
        <strain evidence="3">Liverpool</strain>
    </source>
</reference>
<gene>
    <name evidence="3" type="ORF">BN1204_053060</name>
    <name evidence="2" type="ORF">NCLIV_053070</name>
</gene>
<dbReference type="OMA" id="VTNLVCA"/>
<feature type="region of interest" description="Disordered" evidence="1">
    <location>
        <begin position="1301"/>
        <end position="1360"/>
    </location>
</feature>
<feature type="region of interest" description="Disordered" evidence="1">
    <location>
        <begin position="640"/>
        <end position="663"/>
    </location>
</feature>
<protein>
    <submittedName>
        <fullName evidence="2">Uncharacterized protein</fullName>
    </submittedName>
</protein>
<dbReference type="GeneID" id="13446585"/>
<feature type="region of interest" description="Disordered" evidence="1">
    <location>
        <begin position="1403"/>
        <end position="1466"/>
    </location>
</feature>
<reference evidence="2" key="2">
    <citation type="submission" date="2011-03" db="EMBL/GenBank/DDBJ databases">
        <title>Comparative genomics and transcriptomics of Neospora caninum and Toxoplasma gondii.</title>
        <authorList>
            <person name="Reid A.J."/>
            <person name="Sohal A."/>
            <person name="Harris D."/>
            <person name="Quail M."/>
            <person name="Sanders M."/>
            <person name="Berriman M."/>
            <person name="Wastling J.M."/>
            <person name="Pain A."/>
        </authorList>
    </citation>
    <scope>NUCLEOTIDE SEQUENCE</scope>
    <source>
        <strain evidence="2">Liverpool</strain>
    </source>
</reference>
<evidence type="ECO:0000313" key="3">
    <source>
        <dbReference type="EMBL" id="CEL69603.1"/>
    </source>
</evidence>
<feature type="compositionally biased region" description="Basic and acidic residues" evidence="1">
    <location>
        <begin position="1348"/>
        <end position="1358"/>
    </location>
</feature>
<dbReference type="EMBL" id="FR823391">
    <property type="protein sequence ID" value="CBZ54881.1"/>
    <property type="molecule type" value="Genomic_DNA"/>
</dbReference>
<feature type="region of interest" description="Disordered" evidence="1">
    <location>
        <begin position="422"/>
        <end position="445"/>
    </location>
</feature>
<accession>F0VLC9</accession>
<feature type="region of interest" description="Disordered" evidence="1">
    <location>
        <begin position="326"/>
        <end position="387"/>
    </location>
</feature>
<dbReference type="VEuPathDB" id="ToxoDB:NCLIV_053070"/>
<reference evidence="4" key="3">
    <citation type="journal article" date="2012" name="PLoS Pathog.">
        <title>Comparative genomics of the apicomplexan parasites Toxoplasma gondii and Neospora caninum: Coccidia differing in host range and transmission strategy.</title>
        <authorList>
            <person name="Reid A.J."/>
            <person name="Vermont S.J."/>
            <person name="Cotton J.A."/>
            <person name="Harris D."/>
            <person name="Hill-Cawthorne G.A."/>
            <person name="Konen-Waisman S."/>
            <person name="Latham S.M."/>
            <person name="Mourier T."/>
            <person name="Norton R."/>
            <person name="Quail M.A."/>
            <person name="Sanders M."/>
            <person name="Shanmugam D."/>
            <person name="Sohal A."/>
            <person name="Wasmuth J.D."/>
            <person name="Brunk B."/>
            <person name="Grigg M.E."/>
            <person name="Howard J.C."/>
            <person name="Parkinson J."/>
            <person name="Roos D.S."/>
            <person name="Trees A.J."/>
            <person name="Berriman M."/>
            <person name="Pain A."/>
            <person name="Wastling J.M."/>
        </authorList>
    </citation>
    <scope>NUCLEOTIDE SEQUENCE [LARGE SCALE GENOMIC DNA]</scope>
    <source>
        <strain evidence="4">Liverpool</strain>
    </source>
</reference>